<dbReference type="OrthoDB" id="3811790at2759"/>
<sequence length="1005" mass="112319">MAPDEDPGRRFTGPPSRHESERRLIDPRHPASTSATSYSAPGPLHVMSGPSRDVDIGLSSRHPVMSTAPEQAVPMPGGGVPRQGYQVAALSYSPYSATRRGYGVQTRPLVTQQHSGSYTSRAPYDFGTVGGSAGGLFGVATPAPARYGSGHPEYLPGSSGQPLQADGQVSSRGFGSGTPYGLMDPSRRFMNTPPTPAFGAPAANSYSSGPFRVLPSHDWPGQAAPNPSQVYGSFTAGQASNNNAYLGGSGGYGIDPYARVGTRAAHDPADFRVLQEQSDQWWRQVVRQQQPSSGTDERNPAVSVTRSPTTSQPAHSTPSQELGNDDVAEPLQPSVPPVRSSPAGTDEPQRSSGRSRAKKRIITFLREEDKRVELQSRFNQSDNNIWRSSVQQGAEAQARALRNQLDEQQVKDRVYEDFPSLNTPSEVLYIFRQFIRPDSLLFHRYFAARGRQDVRPAIPLLKLITLAFIALGRIADEDEIIEWLEKKFPWYLGASFSDMDGATGPDNLRTHVEAMFARNMNTYDSVFTPVNPATRRRGAAYELASRGRVWRLPSGHENHVFEDWYGYDKDETPLWRHPTPKEPEPKVNGNTAILGLSAELRLMIFGFIFTFHDFQHQTLQVRQLKVPWLDSDLHLCVEAPEWAQTGPPVRSMRQLPDIANQDGYRTGWWRIPPTNWLLEVAEIEDLVGIAHQALFKENHFILEDEDKDKYHRRVPFIAYNWLRSLSHNQLAYLDHVHLRLEFCPSQRGPELLAMLRRLGNSCWLRSFKLSMDVRRLPLEERQDFRNIPGFQVLRRYRGVEFLDIDITPAWPEAVSELTACIQKAKLRNGLGKGDKCIYPALVMKPLKESTIFKWRRGKFNRLLAAFGRGAADIMKKKADAAWVAQQILEDWEDPEEQRCRIEQEQTSKAAAAANTQSSTNSGTQASLFGHARSHTTDGQEDVDMEDADMQTVLLEDASAARIHQRGASGDVDMEDLDEQTAPLNNAATTQLHPHRRPEDYEGQTG</sequence>
<evidence type="ECO:0000313" key="2">
    <source>
        <dbReference type="EMBL" id="KAF2254793.1"/>
    </source>
</evidence>
<dbReference type="RefSeq" id="XP_033689797.1">
    <property type="nucleotide sequence ID" value="XM_033826502.1"/>
</dbReference>
<reference evidence="2" key="1">
    <citation type="journal article" date="2020" name="Stud. Mycol.">
        <title>101 Dothideomycetes genomes: a test case for predicting lifestyles and emergence of pathogens.</title>
        <authorList>
            <person name="Haridas S."/>
            <person name="Albert R."/>
            <person name="Binder M."/>
            <person name="Bloem J."/>
            <person name="Labutti K."/>
            <person name="Salamov A."/>
            <person name="Andreopoulos B."/>
            <person name="Baker S."/>
            <person name="Barry K."/>
            <person name="Bills G."/>
            <person name="Bluhm B."/>
            <person name="Cannon C."/>
            <person name="Castanera R."/>
            <person name="Culley D."/>
            <person name="Daum C."/>
            <person name="Ezra D."/>
            <person name="Gonzalez J."/>
            <person name="Henrissat B."/>
            <person name="Kuo A."/>
            <person name="Liang C."/>
            <person name="Lipzen A."/>
            <person name="Lutzoni F."/>
            <person name="Magnuson J."/>
            <person name="Mondo S."/>
            <person name="Nolan M."/>
            <person name="Ohm R."/>
            <person name="Pangilinan J."/>
            <person name="Park H.-J."/>
            <person name="Ramirez L."/>
            <person name="Alfaro M."/>
            <person name="Sun H."/>
            <person name="Tritt A."/>
            <person name="Yoshinaga Y."/>
            <person name="Zwiers L.-H."/>
            <person name="Turgeon B."/>
            <person name="Goodwin S."/>
            <person name="Spatafora J."/>
            <person name="Crous P."/>
            <person name="Grigoriev I."/>
        </authorList>
    </citation>
    <scope>NUCLEOTIDE SEQUENCE</scope>
    <source>
        <strain evidence="2">CBS 122368</strain>
    </source>
</reference>
<feature type="compositionally biased region" description="Basic and acidic residues" evidence="1">
    <location>
        <begin position="16"/>
        <end position="29"/>
    </location>
</feature>
<dbReference type="Proteomes" id="UP000800094">
    <property type="component" value="Unassembled WGS sequence"/>
</dbReference>
<dbReference type="EMBL" id="ML987190">
    <property type="protein sequence ID" value="KAF2254793.1"/>
    <property type="molecule type" value="Genomic_DNA"/>
</dbReference>
<feature type="region of interest" description="Disordered" evidence="1">
    <location>
        <begin position="151"/>
        <end position="171"/>
    </location>
</feature>
<feature type="region of interest" description="Disordered" evidence="1">
    <location>
        <begin position="963"/>
        <end position="1005"/>
    </location>
</feature>
<feature type="region of interest" description="Disordered" evidence="1">
    <location>
        <begin position="1"/>
        <end position="59"/>
    </location>
</feature>
<feature type="region of interest" description="Disordered" evidence="1">
    <location>
        <begin position="284"/>
        <end position="359"/>
    </location>
</feature>
<organism evidence="2 3">
    <name type="scientific">Trematosphaeria pertusa</name>
    <dbReference type="NCBI Taxonomy" id="390896"/>
    <lineage>
        <taxon>Eukaryota</taxon>
        <taxon>Fungi</taxon>
        <taxon>Dikarya</taxon>
        <taxon>Ascomycota</taxon>
        <taxon>Pezizomycotina</taxon>
        <taxon>Dothideomycetes</taxon>
        <taxon>Pleosporomycetidae</taxon>
        <taxon>Pleosporales</taxon>
        <taxon>Massarineae</taxon>
        <taxon>Trematosphaeriaceae</taxon>
        <taxon>Trematosphaeria</taxon>
    </lineage>
</organism>
<dbReference type="GeneID" id="54579832"/>
<feature type="region of interest" description="Disordered" evidence="1">
    <location>
        <begin position="903"/>
        <end position="927"/>
    </location>
</feature>
<name>A0A6A6J072_9PLEO</name>
<feature type="compositionally biased region" description="Polar residues" evidence="1">
    <location>
        <begin position="302"/>
        <end position="322"/>
    </location>
</feature>
<evidence type="ECO:0000256" key="1">
    <source>
        <dbReference type="SAM" id="MobiDB-lite"/>
    </source>
</evidence>
<accession>A0A6A6J072</accession>
<evidence type="ECO:0000313" key="3">
    <source>
        <dbReference type="Proteomes" id="UP000800094"/>
    </source>
</evidence>
<feature type="compositionally biased region" description="Low complexity" evidence="1">
    <location>
        <begin position="906"/>
        <end position="926"/>
    </location>
</feature>
<proteinExistence type="predicted"/>
<keyword evidence="3" id="KW-1185">Reference proteome</keyword>
<dbReference type="AlphaFoldDB" id="A0A6A6J072"/>
<protein>
    <submittedName>
        <fullName evidence="2">Uncharacterized protein</fullName>
    </submittedName>
</protein>
<feature type="compositionally biased region" description="Low complexity" evidence="1">
    <location>
        <begin position="31"/>
        <end position="40"/>
    </location>
</feature>
<feature type="compositionally biased region" description="Polar residues" evidence="1">
    <location>
        <begin position="158"/>
        <end position="171"/>
    </location>
</feature>
<gene>
    <name evidence="2" type="ORF">BU26DRAFT_500480</name>
</gene>
<feature type="compositionally biased region" description="Polar residues" evidence="1">
    <location>
        <begin position="981"/>
        <end position="991"/>
    </location>
</feature>